<dbReference type="Proteomes" id="UP000078560">
    <property type="component" value="Unassembled WGS sequence"/>
</dbReference>
<evidence type="ECO:0000313" key="3">
    <source>
        <dbReference type="Proteomes" id="UP000078560"/>
    </source>
</evidence>
<feature type="compositionally biased region" description="Basic and acidic residues" evidence="1">
    <location>
        <begin position="234"/>
        <end position="247"/>
    </location>
</feature>
<dbReference type="EMBL" id="FLQU01001335">
    <property type="protein sequence ID" value="SBS92639.1"/>
    <property type="molecule type" value="Genomic_DNA"/>
</dbReference>
<gene>
    <name evidence="2" type="ORF">POVCU2_0075370</name>
</gene>
<organism evidence="2 3">
    <name type="scientific">Plasmodium ovale curtisi</name>
    <dbReference type="NCBI Taxonomy" id="864141"/>
    <lineage>
        <taxon>Eukaryota</taxon>
        <taxon>Sar</taxon>
        <taxon>Alveolata</taxon>
        <taxon>Apicomplexa</taxon>
        <taxon>Aconoidasida</taxon>
        <taxon>Haemosporida</taxon>
        <taxon>Plasmodiidae</taxon>
        <taxon>Plasmodium</taxon>
        <taxon>Plasmodium (Plasmodium)</taxon>
    </lineage>
</organism>
<accession>A0A1A8WI76</accession>
<evidence type="ECO:0000313" key="2">
    <source>
        <dbReference type="EMBL" id="SBS92639.1"/>
    </source>
</evidence>
<reference evidence="3" key="1">
    <citation type="submission" date="2016-05" db="EMBL/GenBank/DDBJ databases">
        <authorList>
            <person name="Naeem Raeece"/>
        </authorList>
    </citation>
    <scope>NUCLEOTIDE SEQUENCE [LARGE SCALE GENOMIC DNA]</scope>
</reference>
<sequence length="346" mass="40139">MATAIPRGGSGEFFGDSSVELHTEKFYAELNTESTDLSRYSIHCNNIYVNNNKEKVKNICEKFLRHLEKSIVWKVEKPEYHFCMLLNYWIYDKLTDIYGEENTSQDVNIAFGNLQSIWEYTVNSSRNKIYYKNCKPEFNVVKHNDWKKRKEFYEYYVDYDLLSMMGKNFDDKCEYYKKIKAKKLLYKHFENECLSNASNCFELYEKCSDYNPDKVLSTLQCHNKIIEEIATETVRGEQQDLRQEQEPGAHTPGSGEPRLTSGPGTEFPQENSDIGRKFGHSVLGVAPVLLTATALYRYTPVGSWVRKLGGYNSNSVSDIDEFSSYTQELEDMFSNSSGNYISYKPI</sequence>
<dbReference type="InterPro" id="IPR008780">
    <property type="entry name" value="Plasmodium_Vir"/>
</dbReference>
<protein>
    <submittedName>
        <fullName evidence="2">PIR Superfamily Protein</fullName>
    </submittedName>
</protein>
<feature type="region of interest" description="Disordered" evidence="1">
    <location>
        <begin position="232"/>
        <end position="271"/>
    </location>
</feature>
<dbReference type="Pfam" id="PF05795">
    <property type="entry name" value="Plasmodium_Vir"/>
    <property type="match status" value="2"/>
</dbReference>
<dbReference type="AlphaFoldDB" id="A0A1A8WI76"/>
<evidence type="ECO:0000256" key="1">
    <source>
        <dbReference type="SAM" id="MobiDB-lite"/>
    </source>
</evidence>
<name>A0A1A8WI76_PLAOA</name>
<proteinExistence type="predicted"/>